<protein>
    <recommendedName>
        <fullName evidence="3">Protein LURP-one-related 15</fullName>
    </recommendedName>
</protein>
<feature type="non-terminal residue" evidence="2">
    <location>
        <position position="172"/>
    </location>
</feature>
<dbReference type="Gramene" id="KCW47498">
    <property type="protein sequence ID" value="KCW47498"/>
    <property type="gene ID" value="EUGRSUZ_K01266"/>
</dbReference>
<name>A0A059A135_EUCGR</name>
<dbReference type="Pfam" id="PF04525">
    <property type="entry name" value="LOR"/>
    <property type="match status" value="1"/>
</dbReference>
<evidence type="ECO:0008006" key="3">
    <source>
        <dbReference type="Google" id="ProtNLM"/>
    </source>
</evidence>
<dbReference type="InterPro" id="IPR007612">
    <property type="entry name" value="LOR"/>
</dbReference>
<organism evidence="2">
    <name type="scientific">Eucalyptus grandis</name>
    <name type="common">Flooded gum</name>
    <dbReference type="NCBI Taxonomy" id="71139"/>
    <lineage>
        <taxon>Eukaryota</taxon>
        <taxon>Viridiplantae</taxon>
        <taxon>Streptophyta</taxon>
        <taxon>Embryophyta</taxon>
        <taxon>Tracheophyta</taxon>
        <taxon>Spermatophyta</taxon>
        <taxon>Magnoliopsida</taxon>
        <taxon>eudicotyledons</taxon>
        <taxon>Gunneridae</taxon>
        <taxon>Pentapetalae</taxon>
        <taxon>rosids</taxon>
        <taxon>malvids</taxon>
        <taxon>Myrtales</taxon>
        <taxon>Myrtaceae</taxon>
        <taxon>Myrtoideae</taxon>
        <taxon>Eucalypteae</taxon>
        <taxon>Eucalyptus</taxon>
    </lineage>
</organism>
<dbReference type="SUPFAM" id="SSF54518">
    <property type="entry name" value="Tubby C-terminal domain-like"/>
    <property type="match status" value="1"/>
</dbReference>
<dbReference type="OMA" id="FKERSCT"/>
<reference evidence="2" key="1">
    <citation type="submission" date="2013-07" db="EMBL/GenBank/DDBJ databases">
        <title>The genome of Eucalyptus grandis.</title>
        <authorList>
            <person name="Schmutz J."/>
            <person name="Hayes R."/>
            <person name="Myburg A."/>
            <person name="Tuskan G."/>
            <person name="Grattapaglia D."/>
            <person name="Rokhsar D.S."/>
        </authorList>
    </citation>
    <scope>NUCLEOTIDE SEQUENCE</scope>
    <source>
        <tissue evidence="2">Leaf extractions</tissue>
    </source>
</reference>
<dbReference type="PANTHER" id="PTHR31087">
    <property type="match status" value="1"/>
</dbReference>
<comment type="similarity">
    <text evidence="1">Belongs to the LOR family.</text>
</comment>
<gene>
    <name evidence="2" type="ORF">EUGRSUZ_K01266</name>
</gene>
<dbReference type="InterPro" id="IPR025659">
    <property type="entry name" value="Tubby-like_C"/>
</dbReference>
<dbReference type="InterPro" id="IPR038595">
    <property type="entry name" value="LOR_sf"/>
</dbReference>
<proteinExistence type="inferred from homology"/>
<evidence type="ECO:0000313" key="2">
    <source>
        <dbReference type="EMBL" id="KCW47498.1"/>
    </source>
</evidence>
<dbReference type="Gene3D" id="2.40.160.200">
    <property type="entry name" value="LURP1-related"/>
    <property type="match status" value="1"/>
</dbReference>
<dbReference type="PANTHER" id="PTHR31087:SF58">
    <property type="entry name" value="OS07G0230700 PROTEIN"/>
    <property type="match status" value="1"/>
</dbReference>
<evidence type="ECO:0000256" key="1">
    <source>
        <dbReference type="ARBA" id="ARBA00005437"/>
    </source>
</evidence>
<sequence>MPNVVELVVARKHAAIPGGGLLVTDVSGNIVFRVKGSSVSIHEHLILNDAASNAVVSLQQKILTAHRRWQAYSGDSSCPDNLIFMAKKSSLMRIHGTEIDVFLAANTREDACDFKVKGNWLERSCTIYAGHGTIVIAQMHKDHKAQNIALGKDTFGITVYPNVDYALIVALV</sequence>
<dbReference type="EMBL" id="KK198763">
    <property type="protein sequence ID" value="KCW47498.1"/>
    <property type="molecule type" value="Genomic_DNA"/>
</dbReference>
<dbReference type="STRING" id="71139.A0A059A135"/>
<accession>A0A059A135</accession>
<dbReference type="InParanoid" id="A0A059A135"/>
<dbReference type="AlphaFoldDB" id="A0A059A135"/>